<name>A0A0X3ARB7_9FLAO</name>
<dbReference type="OrthoDB" id="1452627at2"/>
<evidence type="ECO:0008006" key="3">
    <source>
        <dbReference type="Google" id="ProtNLM"/>
    </source>
</evidence>
<gene>
    <name evidence="1" type="ORF">Ga0061079_108108</name>
</gene>
<evidence type="ECO:0000313" key="2">
    <source>
        <dbReference type="Proteomes" id="UP000182761"/>
    </source>
</evidence>
<reference evidence="1 2" key="1">
    <citation type="submission" date="2016-01" db="EMBL/GenBank/DDBJ databases">
        <authorList>
            <person name="McClelland M."/>
            <person name="Jain A."/>
            <person name="Saraogi P."/>
            <person name="Mendelson R."/>
            <person name="Westerman R."/>
            <person name="SanMiguel P."/>
            <person name="Csonka L."/>
        </authorList>
    </citation>
    <scope>NUCLEOTIDE SEQUENCE [LARGE SCALE GENOMIC DNA]</scope>
    <source>
        <strain evidence="1 2">R-53146</strain>
    </source>
</reference>
<keyword evidence="2" id="KW-1185">Reference proteome</keyword>
<dbReference type="STRING" id="1586267.GCA_001418685_01467"/>
<organism evidence="1 2">
    <name type="scientific">Apibacter mensalis</name>
    <dbReference type="NCBI Taxonomy" id="1586267"/>
    <lineage>
        <taxon>Bacteria</taxon>
        <taxon>Pseudomonadati</taxon>
        <taxon>Bacteroidota</taxon>
        <taxon>Flavobacteriia</taxon>
        <taxon>Flavobacteriales</taxon>
        <taxon>Weeksellaceae</taxon>
        <taxon>Apibacter</taxon>
    </lineage>
</organism>
<evidence type="ECO:0000313" key="1">
    <source>
        <dbReference type="EMBL" id="CVK16605.1"/>
    </source>
</evidence>
<dbReference type="AlphaFoldDB" id="A0A0X3ARB7"/>
<proteinExistence type="predicted"/>
<protein>
    <recommendedName>
        <fullName evidence="3">DNA polymerase-3 subunit gamma/tau</fullName>
    </recommendedName>
</protein>
<dbReference type="EMBL" id="FCOR01000008">
    <property type="protein sequence ID" value="CVK16605.1"/>
    <property type="molecule type" value="Genomic_DNA"/>
</dbReference>
<accession>A0A0X3ARB7</accession>
<dbReference type="RefSeq" id="WP_141656223.1">
    <property type="nucleotide sequence ID" value="NZ_FCOR01000008.1"/>
</dbReference>
<dbReference type="Proteomes" id="UP000182761">
    <property type="component" value="Unassembled WGS sequence"/>
</dbReference>
<sequence length="180" mass="21153">MKIVDKTKVTVVEKLTTKPIVKSTTPLGNQTKNISFLSIKESLHKASQKEETVTNLDISKKDKDDLTEDQVNSFWKAYLETLKNQPVLYSVLNTTQCTVKPNHTIFFEFPSNSAYDEFENLREDIFQKLKKEANNYSINFKYQIKETERTILLTDKDKYEKMVKENPLLKKLRNDFRLDF</sequence>